<gene>
    <name evidence="1" type="primary">gldD</name>
    <name evidence="1" type="ORF">EI427_18225</name>
</gene>
<dbReference type="OrthoDB" id="679501at2"/>
<name>A0A3S9P7B4_9BACT</name>
<evidence type="ECO:0000313" key="1">
    <source>
        <dbReference type="EMBL" id="AZQ64096.1"/>
    </source>
</evidence>
<keyword evidence="1" id="KW-0449">Lipoprotein</keyword>
<dbReference type="Proteomes" id="UP000267268">
    <property type="component" value="Chromosome 1"/>
</dbReference>
<dbReference type="Pfam" id="PF25593">
    <property type="entry name" value="GldD_lipo"/>
    <property type="match status" value="1"/>
</dbReference>
<protein>
    <submittedName>
        <fullName evidence="1">Gliding motility lipoprotein GldD</fullName>
    </submittedName>
</protein>
<organism evidence="1 2">
    <name type="scientific">Flammeovirga pectinis</name>
    <dbReference type="NCBI Taxonomy" id="2494373"/>
    <lineage>
        <taxon>Bacteria</taxon>
        <taxon>Pseudomonadati</taxon>
        <taxon>Bacteroidota</taxon>
        <taxon>Cytophagia</taxon>
        <taxon>Cytophagales</taxon>
        <taxon>Flammeovirgaceae</taxon>
        <taxon>Flammeovirga</taxon>
    </lineage>
</organism>
<accession>A0A3S9P7B4</accession>
<keyword evidence="2" id="KW-1185">Reference proteome</keyword>
<dbReference type="RefSeq" id="WP_126617452.1">
    <property type="nucleotide sequence ID" value="NZ_CP034562.1"/>
</dbReference>
<proteinExistence type="predicted"/>
<dbReference type="AlphaFoldDB" id="A0A3S9P7B4"/>
<dbReference type="EMBL" id="CP034562">
    <property type="protein sequence ID" value="AZQ64096.1"/>
    <property type="molecule type" value="Genomic_DNA"/>
</dbReference>
<evidence type="ECO:0000313" key="2">
    <source>
        <dbReference type="Proteomes" id="UP000267268"/>
    </source>
</evidence>
<sequence length="203" mass="23820">MKTLFYLSILNCIIFSFTNCGNQEEEAYLPKPRGFHRLEFPQHLYNTDKFATKEFKDYPYIFEVAQNAEIIPDESFMSEPYWVEVRYPQYNAIVDISYKELPNFNSLVGYINTSNTLTFKHNVKATAIDEYAARTKNGYSAVMYEIEGDVPSQFQFFVTDSTKHFFRAALYFPTSSQNDSLAPIIEFVKEDMLHMMNSLDWRD</sequence>
<dbReference type="InterPro" id="IPR019850">
    <property type="entry name" value="GldD-like"/>
</dbReference>
<reference evidence="1 2" key="1">
    <citation type="submission" date="2018-12" db="EMBL/GenBank/DDBJ databases">
        <title>Flammeovirga pectinis sp. nov., isolated from the gut of the Korean scallop, Patinopecten yessoensis.</title>
        <authorList>
            <person name="Bae J.-W."/>
            <person name="Jeong Y.-S."/>
            <person name="Kang W."/>
        </authorList>
    </citation>
    <scope>NUCLEOTIDE SEQUENCE [LARGE SCALE GENOMIC DNA]</scope>
    <source>
        <strain evidence="1 2">L12M1</strain>
    </source>
</reference>
<dbReference type="KEGG" id="fll:EI427_18225"/>
<dbReference type="NCBIfam" id="TIGR03512">
    <property type="entry name" value="GldD_lipo"/>
    <property type="match status" value="1"/>
</dbReference>